<evidence type="ECO:0000313" key="4">
    <source>
        <dbReference type="Proteomes" id="UP000694380"/>
    </source>
</evidence>
<accession>A0A8C3HE62</accession>
<dbReference type="GeneTree" id="ENSGT00940000154280"/>
<reference evidence="3" key="2">
    <citation type="submission" date="2025-09" db="UniProtKB">
        <authorList>
            <consortium name="Ensembl"/>
        </authorList>
    </citation>
    <scope>IDENTIFICATION</scope>
</reference>
<name>A0A8C3HE62_CHRPI</name>
<dbReference type="GO" id="GO:0051959">
    <property type="term" value="F:dynein light intermediate chain binding"/>
    <property type="evidence" value="ECO:0007669"/>
    <property type="project" value="InterPro"/>
</dbReference>
<feature type="region of interest" description="Disordered" evidence="2">
    <location>
        <begin position="72"/>
        <end position="92"/>
    </location>
</feature>
<dbReference type="PANTHER" id="PTHR22878:SF70">
    <property type="entry name" value="DYNEIN HEAVY CHAIN 2, AXONEMAL"/>
    <property type="match status" value="1"/>
</dbReference>
<protein>
    <recommendedName>
        <fullName evidence="5">Dynein heavy chain 12, axonemal</fullName>
    </recommendedName>
</protein>
<dbReference type="OMA" id="MDNILAR"/>
<evidence type="ECO:0000256" key="1">
    <source>
        <dbReference type="SAM" id="Coils"/>
    </source>
</evidence>
<evidence type="ECO:0000256" key="2">
    <source>
        <dbReference type="SAM" id="MobiDB-lite"/>
    </source>
</evidence>
<dbReference type="PANTHER" id="PTHR22878">
    <property type="entry name" value="DYNEIN HEAVY CHAIN 6, AXONEMAL-LIKE-RELATED"/>
    <property type="match status" value="1"/>
</dbReference>
<evidence type="ECO:0000313" key="3">
    <source>
        <dbReference type="Ensembl" id="ENSCPBP00000016785.1"/>
    </source>
</evidence>
<sequence>MSSNRLTPPTDKEAWNNHLPPIVLPMPSTAGVSSTHNKLLKYRRFKEQQKTLNQIVIDRALKDYKATMEEKYQRVPTPPEPELPSTMNSEQKKRRTNYLFMKKCVESNPVVPIQQQWLTSMLTLVPQSLMEGKDRELLVEELLDEVTKDFEMSMKRCVVRSVLVKPDVKGLEDEKEGPLPVSPLGLDFSRPWHNSFIQARSQILTNLHILHPTLKILLDIGYTTFSKLLIVDLSNVSLKGPIDCESLKNDVSLNCSKTEEKLLNTWYPRVINLFTRKEALEGVKSDKVDSFYNCVATLMSNQLKELLRRTVEAYVKLFDPEDKKWLPLFKMELTFDDEKMEFYPSFQDLEEAILFIVTRIGQTLQNVQTVHSWLSGGATAVTLDTELADHVLAWASSTLKRAIQANLEGPKEHFERYVERYGWLVDGTADTRIESFEAEEHSFDEYTAFIDEFLSLAKEIMSLPLLAHFPMVRLDCDDLKQGLTDKAKSFANILMEIIVANHRAENEKICKEFETIKERALKVPETTEEMMEMIAYVEKAKTTGIQELLIKIKECQRRMNYLLDVYIFDPEDLALNATVLLWPQKINPIFDEHDDLIEQSKRKGESELLAKREKLILELEKQTRRMEEFTEFSELDRMQQYVTDMRALQKRIQEAEETVAFINKEETLFKWELTEYPVLESLKVNIEPYQKLFVLILKWQRTEKRWMDGAFLDLNGESMETEVDEFFREIYKMLKVFQQKQKKAELEKKTLHRRAIVEEKLEEEKKDNPTITMCSSVMEQIKDFKVKKKTLIIILSIYGQILRPLLIQVDLKILLS</sequence>
<dbReference type="Ensembl" id="ENSCPBT00000019850.1">
    <property type="protein sequence ID" value="ENSCPBP00000016785.1"/>
    <property type="gene ID" value="ENSCPBG00000012349.1"/>
</dbReference>
<dbReference type="InterPro" id="IPR026983">
    <property type="entry name" value="DHC"/>
</dbReference>
<feature type="coiled-coil region" evidence="1">
    <location>
        <begin position="605"/>
        <end position="665"/>
    </location>
</feature>
<keyword evidence="1" id="KW-0175">Coiled coil</keyword>
<dbReference type="GO" id="GO:0030286">
    <property type="term" value="C:dynein complex"/>
    <property type="evidence" value="ECO:0007669"/>
    <property type="project" value="InterPro"/>
</dbReference>
<dbReference type="Proteomes" id="UP000694380">
    <property type="component" value="Unplaced"/>
</dbReference>
<proteinExistence type="predicted"/>
<organism evidence="3 4">
    <name type="scientific">Chrysemys picta bellii</name>
    <name type="common">Western painted turtle</name>
    <name type="synonym">Emys bellii</name>
    <dbReference type="NCBI Taxonomy" id="8478"/>
    <lineage>
        <taxon>Eukaryota</taxon>
        <taxon>Metazoa</taxon>
        <taxon>Chordata</taxon>
        <taxon>Craniata</taxon>
        <taxon>Vertebrata</taxon>
        <taxon>Euteleostomi</taxon>
        <taxon>Archelosauria</taxon>
        <taxon>Testudinata</taxon>
        <taxon>Testudines</taxon>
        <taxon>Cryptodira</taxon>
        <taxon>Durocryptodira</taxon>
        <taxon>Testudinoidea</taxon>
        <taxon>Emydidae</taxon>
        <taxon>Chrysemys</taxon>
    </lineage>
</organism>
<dbReference type="GO" id="GO:0045505">
    <property type="term" value="F:dynein intermediate chain binding"/>
    <property type="evidence" value="ECO:0007669"/>
    <property type="project" value="InterPro"/>
</dbReference>
<evidence type="ECO:0008006" key="5">
    <source>
        <dbReference type="Google" id="ProtNLM"/>
    </source>
</evidence>
<keyword evidence="4" id="KW-1185">Reference proteome</keyword>
<dbReference type="AlphaFoldDB" id="A0A8C3HE62"/>
<reference evidence="3" key="1">
    <citation type="submission" date="2025-08" db="UniProtKB">
        <authorList>
            <consortium name="Ensembl"/>
        </authorList>
    </citation>
    <scope>IDENTIFICATION</scope>
</reference>
<dbReference type="GO" id="GO:0007018">
    <property type="term" value="P:microtubule-based movement"/>
    <property type="evidence" value="ECO:0007669"/>
    <property type="project" value="InterPro"/>
</dbReference>